<feature type="domain" description="Mur ligase C-terminal" evidence="13">
    <location>
        <begin position="419"/>
        <end position="527"/>
    </location>
</feature>
<feature type="binding site" evidence="9">
    <location>
        <begin position="192"/>
        <end position="198"/>
    </location>
    <ligand>
        <name>ATP</name>
        <dbReference type="ChEBI" id="CHEBI:30616"/>
    </ligand>
</feature>
<dbReference type="GO" id="GO:0005737">
    <property type="term" value="C:cytoplasm"/>
    <property type="evidence" value="ECO:0007669"/>
    <property type="project" value="UniProtKB-SubCell"/>
</dbReference>
<keyword evidence="6 9" id="KW-0133">Cell shape</keyword>
<feature type="binding site" evidence="9">
    <location>
        <position position="40"/>
    </location>
    <ligand>
        <name>UDP-N-acetyl-alpha-D-muramoyl-L-alanyl-D-glutamate</name>
        <dbReference type="ChEBI" id="CHEBI:83900"/>
    </ligand>
</feature>
<feature type="compositionally biased region" description="Basic residues" evidence="12">
    <location>
        <begin position="837"/>
        <end position="847"/>
    </location>
</feature>
<dbReference type="GO" id="GO:0008765">
    <property type="term" value="F:UDP-N-acetylmuramoylalanyl-D-glutamate-2,6-diaminopimelate ligase activity"/>
    <property type="evidence" value="ECO:0007669"/>
    <property type="project" value="UniProtKB-UniRule"/>
</dbReference>
<feature type="coiled-coil region" evidence="11">
    <location>
        <begin position="575"/>
        <end position="620"/>
    </location>
</feature>
<dbReference type="InterPro" id="IPR036615">
    <property type="entry name" value="Mur_ligase_C_dom_sf"/>
</dbReference>
<keyword evidence="2 9" id="KW-0963">Cytoplasm</keyword>
<dbReference type="GO" id="GO:0008360">
    <property type="term" value="P:regulation of cell shape"/>
    <property type="evidence" value="ECO:0007669"/>
    <property type="project" value="UniProtKB-KW"/>
</dbReference>
<accession>A0A948TFY4</accession>
<dbReference type="InterPro" id="IPR036565">
    <property type="entry name" value="Mur-like_cat_sf"/>
</dbReference>
<evidence type="ECO:0000256" key="3">
    <source>
        <dbReference type="ARBA" id="ARBA00022598"/>
    </source>
</evidence>
<dbReference type="InterPro" id="IPR005761">
    <property type="entry name" value="UDP-N-AcMur-Glu-dNH2Pim_ligase"/>
</dbReference>
<keyword evidence="3 9" id="KW-0436">Ligase</keyword>
<dbReference type="SUPFAM" id="SSF53623">
    <property type="entry name" value="MurD-like peptide ligases, catalytic domain"/>
    <property type="match status" value="1"/>
</dbReference>
<dbReference type="GO" id="GO:0071555">
    <property type="term" value="P:cell wall organization"/>
    <property type="evidence" value="ECO:0007669"/>
    <property type="project" value="UniProtKB-KW"/>
</dbReference>
<sequence>MIFDGTLASVCDYLQITPAFSDNVRALISRIKVTNIVCDSRKVTKGSIFYAKKGSHYDPFSHLDEIKAKGAVAILIDAPEVFREASNKGLLDPNLSLKYAGIAEEPNIDEQTRKREYEHRVRAGRNVILDYIKDEAASLRDYQATSNSPEAKAIAAVKMMRLVLPAHKSLGALASFIYGNPSQHMRVIGITGTNGKSTIASLIAQMLDACGHKTVFFGTVGYGFINDLQHANNTTLDAVTLQQELDHYRKLGADYAVMEVSSIGFCEGRVEGVSFYAGAFTNLTRDHLDYHKSMEDYFSAKLNFLRLIPQARIAINLNHDSGRRMSDSLPNCFEVFLEREDTPKNNLTSALNLKRIKYQSNGLELFLETSENHTMRTEVNLLGYFNAENFAVALGVMISMGYDYKHLMRLSPQLKPVIGRMETFTKDGFPRLIVDYAHTPDGVEQALRAAQSHTLNGGRIFTILGCGGDRDPGKRQMMALKASVFSDYVVFTADNPRSEPLNKILDDMMLAVDMPPVQPAIEAREEAERNADTKNKSIVEMAKCLTGDELKERLAQRTRAVKHLTKLKTTNDKALLKLQERLQKQQELASKGNEKAVLEVSSLKQQLQQKTNIKALLEQSDIKALVDMEISVDPGMGVPVLLTQDFALSEDFEAARQEQDQFLVNTAPHGNYYHIHPALVGLPLGLPQLTQNQRNVVVIADRYQAIRFAFEHAKKNDCVVIAGKGHEDYQIFAHCTTHFSDREVCCELLGLPAPKGVTRPEDTSAKPVHTPETPEDQETAAAAEEAATAAAADADAMAMVAANTKSAKSAEGKAKTTRTRKRKEPTAAAETGESKPRKTSTRKRKEE</sequence>
<feature type="binding site" evidence="9">
    <location>
        <begin position="494"/>
        <end position="497"/>
    </location>
    <ligand>
        <name>meso-2,6-diaminopimelate</name>
        <dbReference type="ChEBI" id="CHEBI:57791"/>
    </ligand>
</feature>
<evidence type="ECO:0000256" key="11">
    <source>
        <dbReference type="SAM" id="Coils"/>
    </source>
</evidence>
<dbReference type="InterPro" id="IPR035911">
    <property type="entry name" value="MurE/MurF_N"/>
</dbReference>
<dbReference type="GO" id="GO:0004326">
    <property type="term" value="F:tetrahydrofolylpolyglutamate synthase activity"/>
    <property type="evidence" value="ECO:0007669"/>
    <property type="project" value="InterPro"/>
</dbReference>
<dbReference type="Proteomes" id="UP000733611">
    <property type="component" value="Unassembled WGS sequence"/>
</dbReference>
<reference evidence="15" key="2">
    <citation type="submission" date="2021-04" db="EMBL/GenBank/DDBJ databases">
        <authorList>
            <person name="Gilroy R."/>
        </authorList>
    </citation>
    <scope>NUCLEOTIDE SEQUENCE</scope>
    <source>
        <strain evidence="15">378</strain>
    </source>
</reference>
<comment type="caution">
    <text evidence="9">Lacks conserved residue(s) required for the propagation of feature annotation.</text>
</comment>
<feature type="compositionally biased region" description="Low complexity" evidence="12">
    <location>
        <begin position="779"/>
        <end position="802"/>
    </location>
</feature>
<evidence type="ECO:0000313" key="16">
    <source>
        <dbReference type="Proteomes" id="UP000733611"/>
    </source>
</evidence>
<dbReference type="HAMAP" id="MF_00208">
    <property type="entry name" value="MurE"/>
    <property type="match status" value="1"/>
</dbReference>
<comment type="cofactor">
    <cofactor evidence="9">
        <name>Mg(2+)</name>
        <dbReference type="ChEBI" id="CHEBI:18420"/>
    </cofactor>
</comment>
<dbReference type="PANTHER" id="PTHR23135">
    <property type="entry name" value="MUR LIGASE FAMILY MEMBER"/>
    <property type="match status" value="1"/>
</dbReference>
<dbReference type="AlphaFoldDB" id="A0A948TFY4"/>
<gene>
    <name evidence="9" type="primary">murE</name>
    <name evidence="15" type="ORF">H9847_04560</name>
</gene>
<comment type="caution">
    <text evidence="15">The sequence shown here is derived from an EMBL/GenBank/DDBJ whole genome shotgun (WGS) entry which is preliminary data.</text>
</comment>
<dbReference type="GO" id="GO:0051301">
    <property type="term" value="P:cell division"/>
    <property type="evidence" value="ECO:0007669"/>
    <property type="project" value="UniProtKB-KW"/>
</dbReference>
<comment type="PTM">
    <text evidence="9">Carboxylation is probably crucial for Mg(2+) binding and, consequently, for the gamma-phosphate positioning of ATP.</text>
</comment>
<dbReference type="EMBL" id="JAHLFE010000092">
    <property type="protein sequence ID" value="MBU3844130.1"/>
    <property type="molecule type" value="Genomic_DNA"/>
</dbReference>
<evidence type="ECO:0000256" key="10">
    <source>
        <dbReference type="RuleBase" id="RU004135"/>
    </source>
</evidence>
<evidence type="ECO:0000256" key="2">
    <source>
        <dbReference type="ARBA" id="ARBA00022490"/>
    </source>
</evidence>
<comment type="catalytic activity">
    <reaction evidence="9">
        <text>UDP-N-acetyl-alpha-D-muramoyl-L-alanyl-D-glutamate + meso-2,6-diaminopimelate + ATP = UDP-N-acetyl-alpha-D-muramoyl-L-alanyl-gamma-D-glutamyl-meso-2,6-diaminopimelate + ADP + phosphate + H(+)</text>
        <dbReference type="Rhea" id="RHEA:23676"/>
        <dbReference type="ChEBI" id="CHEBI:15378"/>
        <dbReference type="ChEBI" id="CHEBI:30616"/>
        <dbReference type="ChEBI" id="CHEBI:43474"/>
        <dbReference type="ChEBI" id="CHEBI:57791"/>
        <dbReference type="ChEBI" id="CHEBI:83900"/>
        <dbReference type="ChEBI" id="CHEBI:83905"/>
        <dbReference type="ChEBI" id="CHEBI:456216"/>
        <dbReference type="EC" id="6.3.2.13"/>
    </reaction>
</comment>
<feature type="binding site" evidence="9">
    <location>
        <position position="470"/>
    </location>
    <ligand>
        <name>meso-2,6-diaminopimelate</name>
        <dbReference type="ChEBI" id="CHEBI:57791"/>
    </ligand>
</feature>
<dbReference type="Pfam" id="PF02875">
    <property type="entry name" value="Mur_ligase_C"/>
    <property type="match status" value="1"/>
</dbReference>
<dbReference type="NCBIfam" id="TIGR01085">
    <property type="entry name" value="murE"/>
    <property type="match status" value="1"/>
</dbReference>
<protein>
    <recommendedName>
        <fullName evidence="9">UDP-N-acetylmuramoyl-L-alanyl-D-glutamate--2,6-diaminopimelate ligase</fullName>
        <ecNumber evidence="9">6.3.2.13</ecNumber>
    </recommendedName>
    <alternativeName>
        <fullName evidence="9">Meso-A2pm-adding enzyme</fullName>
    </alternativeName>
    <alternativeName>
        <fullName evidence="9">Meso-diaminopimelate-adding enzyme</fullName>
    </alternativeName>
    <alternativeName>
        <fullName evidence="9">UDP-MurNAc-L-Ala-D-Glu:meso-diaminopimelate ligase</fullName>
    </alternativeName>
    <alternativeName>
        <fullName evidence="9">UDP-MurNAc-tripeptide synthetase</fullName>
    </alternativeName>
    <alternativeName>
        <fullName evidence="9">UDP-N-acetylmuramyl-tripeptide synthetase</fullName>
    </alternativeName>
</protein>
<dbReference type="Gene3D" id="3.40.1390.10">
    <property type="entry name" value="MurE/MurF, N-terminal domain"/>
    <property type="match status" value="1"/>
</dbReference>
<feature type="binding site" evidence="9">
    <location>
        <position position="233"/>
    </location>
    <ligand>
        <name>UDP-N-acetyl-alpha-D-muramoyl-L-alanyl-D-glutamate</name>
        <dbReference type="ChEBI" id="CHEBI:83900"/>
    </ligand>
</feature>
<dbReference type="SUPFAM" id="SSF53244">
    <property type="entry name" value="MurD-like peptide ligases, peptide-binding domain"/>
    <property type="match status" value="2"/>
</dbReference>
<dbReference type="Pfam" id="PF08245">
    <property type="entry name" value="Mur_ligase_M"/>
    <property type="match status" value="1"/>
</dbReference>
<dbReference type="EC" id="6.3.2.13" evidence="9"/>
<proteinExistence type="inferred from homology"/>
<keyword evidence="9 10" id="KW-0131">Cell cycle</keyword>
<evidence type="ECO:0000259" key="14">
    <source>
        <dbReference type="Pfam" id="PF08245"/>
    </source>
</evidence>
<evidence type="ECO:0000256" key="6">
    <source>
        <dbReference type="ARBA" id="ARBA00022960"/>
    </source>
</evidence>
<feature type="domain" description="Mur ligase central" evidence="14">
    <location>
        <begin position="190"/>
        <end position="396"/>
    </location>
</feature>
<feature type="modified residue" description="N6-carboxylysine" evidence="9">
    <location>
        <position position="301"/>
    </location>
</feature>
<organism evidence="15 16">
    <name type="scientific">Candidatus Anaerobiospirillum pullicola</name>
    <dbReference type="NCBI Taxonomy" id="2838451"/>
    <lineage>
        <taxon>Bacteria</taxon>
        <taxon>Pseudomonadati</taxon>
        <taxon>Pseudomonadota</taxon>
        <taxon>Gammaproteobacteria</taxon>
        <taxon>Aeromonadales</taxon>
        <taxon>Succinivibrionaceae</taxon>
        <taxon>Anaerobiospirillum</taxon>
    </lineage>
</organism>
<keyword evidence="4 9" id="KW-0547">Nucleotide-binding</keyword>
<dbReference type="SUPFAM" id="SSF63418">
    <property type="entry name" value="MurE/MurF N-terminal domain"/>
    <property type="match status" value="1"/>
</dbReference>
<keyword evidence="9" id="KW-0460">Magnesium</keyword>
<dbReference type="InterPro" id="IPR013221">
    <property type="entry name" value="Mur_ligase_cen"/>
</dbReference>
<dbReference type="PROSITE" id="PS01011">
    <property type="entry name" value="FOLYLPOLYGLU_SYNT_1"/>
    <property type="match status" value="1"/>
</dbReference>
<evidence type="ECO:0000256" key="1">
    <source>
        <dbReference type="ARBA" id="ARBA00005898"/>
    </source>
</evidence>
<evidence type="ECO:0000259" key="13">
    <source>
        <dbReference type="Pfam" id="PF02875"/>
    </source>
</evidence>
<feature type="region of interest" description="Disordered" evidence="12">
    <location>
        <begin position="752"/>
        <end position="847"/>
    </location>
</feature>
<comment type="similarity">
    <text evidence="1 9">Belongs to the MurCDEF family. MurE subfamily.</text>
</comment>
<comment type="subcellular location">
    <subcellularLocation>
        <location evidence="9 10">Cytoplasm</location>
    </subcellularLocation>
</comment>
<comment type="function">
    <text evidence="9">Catalyzes the addition of meso-diaminopimelic acid to the nucleotide precursor UDP-N-acetylmuramoyl-L-alanyl-D-glutamate (UMAG) in the biosynthesis of bacterial cell-wall peptidoglycan.</text>
</comment>
<keyword evidence="9 10" id="KW-0132">Cell division</keyword>
<evidence type="ECO:0000256" key="4">
    <source>
        <dbReference type="ARBA" id="ARBA00022741"/>
    </source>
</evidence>
<dbReference type="Gene3D" id="3.90.190.20">
    <property type="entry name" value="Mur ligase, C-terminal domain"/>
    <property type="match status" value="2"/>
</dbReference>
<keyword evidence="11" id="KW-0175">Coiled coil</keyword>
<comment type="pathway">
    <text evidence="9 10">Cell wall biogenesis; peptidoglycan biosynthesis.</text>
</comment>
<reference evidence="15" key="1">
    <citation type="journal article" date="2021" name="PeerJ">
        <title>Extensive microbial diversity within the chicken gut microbiome revealed by metagenomics and culture.</title>
        <authorList>
            <person name="Gilroy R."/>
            <person name="Ravi A."/>
            <person name="Getino M."/>
            <person name="Pursley I."/>
            <person name="Horton D.L."/>
            <person name="Alikhan N.F."/>
            <person name="Baker D."/>
            <person name="Gharbi K."/>
            <person name="Hall N."/>
            <person name="Watson M."/>
            <person name="Adriaenssens E.M."/>
            <person name="Foster-Nyarko E."/>
            <person name="Jarju S."/>
            <person name="Secka A."/>
            <person name="Antonio M."/>
            <person name="Oren A."/>
            <person name="Chaudhuri R.R."/>
            <person name="La Ragione R."/>
            <person name="Hildebrand F."/>
            <person name="Pallen M.J."/>
        </authorList>
    </citation>
    <scope>NUCLEOTIDE SEQUENCE</scope>
    <source>
        <strain evidence="15">378</strain>
    </source>
</reference>
<dbReference type="InterPro" id="IPR018109">
    <property type="entry name" value="Folylpolyglutamate_synth_CS"/>
</dbReference>
<keyword evidence="5 9" id="KW-0067">ATP-binding</keyword>
<evidence type="ECO:0000313" key="15">
    <source>
        <dbReference type="EMBL" id="MBU3844130.1"/>
    </source>
</evidence>
<feature type="binding site" evidence="9">
    <location>
        <position position="269"/>
    </location>
    <ligand>
        <name>UDP-N-acetyl-alpha-D-muramoyl-L-alanyl-D-glutamate</name>
        <dbReference type="ChEBI" id="CHEBI:83900"/>
    </ligand>
</feature>
<dbReference type="PANTHER" id="PTHR23135:SF4">
    <property type="entry name" value="UDP-N-ACETYLMURAMOYL-L-ALANYL-D-GLUTAMATE--2,6-DIAMINOPIMELATE LIGASE MURE HOMOLOG, CHLOROPLASTIC"/>
    <property type="match status" value="1"/>
</dbReference>
<keyword evidence="8 9" id="KW-0961">Cell wall biogenesis/degradation</keyword>
<feature type="binding site" evidence="9">
    <location>
        <begin position="234"/>
        <end position="235"/>
    </location>
    <ligand>
        <name>UDP-N-acetyl-alpha-D-muramoyl-L-alanyl-D-glutamate</name>
        <dbReference type="ChEBI" id="CHEBI:83900"/>
    </ligand>
</feature>
<evidence type="ECO:0000256" key="5">
    <source>
        <dbReference type="ARBA" id="ARBA00022840"/>
    </source>
</evidence>
<keyword evidence="7 9" id="KW-0573">Peptidoglycan synthesis</keyword>
<evidence type="ECO:0000256" key="9">
    <source>
        <dbReference type="HAMAP-Rule" id="MF_00208"/>
    </source>
</evidence>
<dbReference type="InterPro" id="IPR004101">
    <property type="entry name" value="Mur_ligase_C"/>
</dbReference>
<evidence type="ECO:0000256" key="7">
    <source>
        <dbReference type="ARBA" id="ARBA00022984"/>
    </source>
</evidence>
<dbReference type="GO" id="GO:0005524">
    <property type="term" value="F:ATP binding"/>
    <property type="evidence" value="ECO:0007669"/>
    <property type="project" value="UniProtKB-UniRule"/>
</dbReference>
<dbReference type="GO" id="GO:0009252">
    <property type="term" value="P:peptidoglycan biosynthetic process"/>
    <property type="evidence" value="ECO:0007669"/>
    <property type="project" value="UniProtKB-UniRule"/>
</dbReference>
<feature type="binding site" evidence="9">
    <location>
        <position position="727"/>
    </location>
    <ligand>
        <name>meso-2,6-diaminopimelate</name>
        <dbReference type="ChEBI" id="CHEBI:57791"/>
    </ligand>
</feature>
<feature type="binding site" evidence="9">
    <location>
        <position position="723"/>
    </location>
    <ligand>
        <name>meso-2,6-diaminopimelate</name>
        <dbReference type="ChEBI" id="CHEBI:57791"/>
    </ligand>
</feature>
<dbReference type="Gene3D" id="3.40.1190.10">
    <property type="entry name" value="Mur-like, catalytic domain"/>
    <property type="match status" value="1"/>
</dbReference>
<evidence type="ECO:0000256" key="12">
    <source>
        <dbReference type="SAM" id="MobiDB-lite"/>
    </source>
</evidence>
<dbReference type="GO" id="GO:0000287">
    <property type="term" value="F:magnesium ion binding"/>
    <property type="evidence" value="ECO:0007669"/>
    <property type="project" value="UniProtKB-UniRule"/>
</dbReference>
<evidence type="ECO:0000256" key="8">
    <source>
        <dbReference type="ARBA" id="ARBA00023316"/>
    </source>
</evidence>
<feature type="short sequence motif" description="Meso-diaminopimelate recognition motif" evidence="9">
    <location>
        <begin position="494"/>
        <end position="497"/>
    </location>
</feature>
<name>A0A948TFY4_9GAMM</name>
<feature type="binding site" evidence="9">
    <location>
        <position position="261"/>
    </location>
    <ligand>
        <name>UDP-N-acetyl-alpha-D-muramoyl-L-alanyl-D-glutamate</name>
        <dbReference type="ChEBI" id="CHEBI:83900"/>
    </ligand>
</feature>